<evidence type="ECO:0000313" key="2">
    <source>
        <dbReference type="EMBL" id="CAJ1965162.1"/>
    </source>
</evidence>
<protein>
    <recommendedName>
        <fullName evidence="1">DUF8039 domain-containing protein</fullName>
    </recommendedName>
</protein>
<organism evidence="2 3">
    <name type="scientific">Sphenostylis stenocarpa</name>
    <dbReference type="NCBI Taxonomy" id="92480"/>
    <lineage>
        <taxon>Eukaryota</taxon>
        <taxon>Viridiplantae</taxon>
        <taxon>Streptophyta</taxon>
        <taxon>Embryophyta</taxon>
        <taxon>Tracheophyta</taxon>
        <taxon>Spermatophyta</taxon>
        <taxon>Magnoliopsida</taxon>
        <taxon>eudicotyledons</taxon>
        <taxon>Gunneridae</taxon>
        <taxon>Pentapetalae</taxon>
        <taxon>rosids</taxon>
        <taxon>fabids</taxon>
        <taxon>Fabales</taxon>
        <taxon>Fabaceae</taxon>
        <taxon>Papilionoideae</taxon>
        <taxon>50 kb inversion clade</taxon>
        <taxon>NPAAA clade</taxon>
        <taxon>indigoferoid/millettioid clade</taxon>
        <taxon>Phaseoleae</taxon>
        <taxon>Sphenostylis</taxon>
    </lineage>
</organism>
<evidence type="ECO:0000259" key="1">
    <source>
        <dbReference type="Pfam" id="PF26133"/>
    </source>
</evidence>
<dbReference type="Pfam" id="PF26133">
    <property type="entry name" value="DUF8039"/>
    <property type="match status" value="1"/>
</dbReference>
<dbReference type="EMBL" id="OY731403">
    <property type="protein sequence ID" value="CAJ1965162.1"/>
    <property type="molecule type" value="Genomic_DNA"/>
</dbReference>
<feature type="domain" description="DUF8039" evidence="1">
    <location>
        <begin position="70"/>
        <end position="147"/>
    </location>
</feature>
<evidence type="ECO:0000313" key="3">
    <source>
        <dbReference type="Proteomes" id="UP001189624"/>
    </source>
</evidence>
<dbReference type="Gramene" id="rna-AYBTSS11_LOCUS20695">
    <property type="protein sequence ID" value="CAJ1965162.1"/>
    <property type="gene ID" value="gene-AYBTSS11_LOCUS20695"/>
</dbReference>
<proteinExistence type="predicted"/>
<gene>
    <name evidence="2" type="ORF">AYBTSS11_LOCUS20695</name>
</gene>
<dbReference type="InterPro" id="IPR058352">
    <property type="entry name" value="DUF8039"/>
</dbReference>
<dbReference type="AlphaFoldDB" id="A0AA86SM70"/>
<reference evidence="2" key="1">
    <citation type="submission" date="2023-10" db="EMBL/GenBank/DDBJ databases">
        <authorList>
            <person name="Domelevo Entfellner J.-B."/>
        </authorList>
    </citation>
    <scope>NUCLEOTIDE SEQUENCE</scope>
</reference>
<dbReference type="Proteomes" id="UP001189624">
    <property type="component" value="Chromosome 6"/>
</dbReference>
<name>A0AA86SM70_9FABA</name>
<dbReference type="PANTHER" id="PTHR33018">
    <property type="entry name" value="OS10G0338966 PROTEIN-RELATED"/>
    <property type="match status" value="1"/>
</dbReference>
<sequence length="184" mass="20809">MEMQFEEKLNQIRQSLQQEFDEKIESLARSQQQTQGTPQTIEHDVVRVNTKGSCAATTIDPSGKYTQTDASHQCELYVEDDPPRLVAIGRVFEGGLTIHGVPLQAEWTRVVVDEVHDANAPVPFPNEEIQLVGQASRIFLAWPRRLVMPLSAHTKEDLHRAKHKKQPIIDEDLTNVMMIPSLCC</sequence>
<accession>A0AA86SM70</accession>
<keyword evidence="3" id="KW-1185">Reference proteome</keyword>
<dbReference type="PANTHER" id="PTHR33018:SF34">
    <property type="entry name" value="OS02G0472350 PROTEIN"/>
    <property type="match status" value="1"/>
</dbReference>